<dbReference type="GO" id="GO:0005739">
    <property type="term" value="C:mitochondrion"/>
    <property type="evidence" value="ECO:0007669"/>
    <property type="project" value="TreeGrafter"/>
</dbReference>
<dbReference type="AlphaFoldDB" id="A0A5N5SSL1"/>
<evidence type="ECO:0000256" key="2">
    <source>
        <dbReference type="ARBA" id="ARBA00022741"/>
    </source>
</evidence>
<dbReference type="GO" id="GO:0004816">
    <property type="term" value="F:asparagine-tRNA ligase activity"/>
    <property type="evidence" value="ECO:0007669"/>
    <property type="project" value="TreeGrafter"/>
</dbReference>
<evidence type="ECO:0000259" key="7">
    <source>
        <dbReference type="PROSITE" id="PS50862"/>
    </source>
</evidence>
<reference evidence="8 9" key="1">
    <citation type="journal article" date="2019" name="PLoS Biol.">
        <title>Sex chromosomes control vertical transmission of feminizing Wolbachia symbionts in an isopod.</title>
        <authorList>
            <person name="Becking T."/>
            <person name="Chebbi M.A."/>
            <person name="Giraud I."/>
            <person name="Moumen B."/>
            <person name="Laverre T."/>
            <person name="Caubet Y."/>
            <person name="Peccoud J."/>
            <person name="Gilbert C."/>
            <person name="Cordaux R."/>
        </authorList>
    </citation>
    <scope>NUCLEOTIDE SEQUENCE [LARGE SCALE GENOMIC DNA]</scope>
    <source>
        <strain evidence="8">ANa2</strain>
        <tissue evidence="8">Whole body excluding digestive tract and cuticle</tissue>
    </source>
</reference>
<keyword evidence="4" id="KW-0648">Protein biosynthesis</keyword>
<dbReference type="Pfam" id="PF00152">
    <property type="entry name" value="tRNA-synt_2"/>
    <property type="match status" value="1"/>
</dbReference>
<keyword evidence="6" id="KW-0175">Coiled coil</keyword>
<proteinExistence type="predicted"/>
<sequence length="326" mass="38236">MKALLKGLYFEHFNKSLLLRTYINSKLIFKQQTISFKNFSVEALSVFTDKQHKKHLLNYFCRKIVTQINSENNILLQGWVTQVSKSEEGITVSIHDGFSPNDTKVLIAKEFCKANISIGTPLVVNATKGDQNINIATKVNIKGRGYKENKKSKPFKNIESHESVIHLTNLSVRSRFSLYRTRFRIRSKIKSLLHKYFHENDYIEVETPILTRYLRNFHQKTFYVEPTVYENGVDPVNSSFGHPVYLSTCGQIHMECITSALSKVYSIKPIFRRAEKSGKTLYEFWRADCEELYTEERKRDAFENMLRNLEKLLKHLMKSYFRYTLK</sequence>
<keyword evidence="3" id="KW-0067">ATP-binding</keyword>
<dbReference type="OrthoDB" id="1931232at2759"/>
<evidence type="ECO:0000256" key="1">
    <source>
        <dbReference type="ARBA" id="ARBA00022598"/>
    </source>
</evidence>
<protein>
    <submittedName>
        <fullName evidence="8">Putative asparagine--tRNA ligase, mitochondrial</fullName>
    </submittedName>
</protein>
<dbReference type="PROSITE" id="PS50862">
    <property type="entry name" value="AA_TRNA_LIGASE_II"/>
    <property type="match status" value="1"/>
</dbReference>
<evidence type="ECO:0000256" key="6">
    <source>
        <dbReference type="SAM" id="Coils"/>
    </source>
</evidence>
<evidence type="ECO:0000256" key="4">
    <source>
        <dbReference type="ARBA" id="ARBA00022917"/>
    </source>
</evidence>
<dbReference type="GO" id="GO:0006421">
    <property type="term" value="P:asparaginyl-tRNA aminoacylation"/>
    <property type="evidence" value="ECO:0007669"/>
    <property type="project" value="TreeGrafter"/>
</dbReference>
<evidence type="ECO:0000313" key="8">
    <source>
        <dbReference type="EMBL" id="KAB7496878.1"/>
    </source>
</evidence>
<dbReference type="PANTHER" id="PTHR22594">
    <property type="entry name" value="ASPARTYL/LYSYL-TRNA SYNTHETASE"/>
    <property type="match status" value="1"/>
</dbReference>
<accession>A0A5N5SSL1</accession>
<keyword evidence="9" id="KW-1185">Reference proteome</keyword>
<organism evidence="8 9">
    <name type="scientific">Armadillidium nasatum</name>
    <dbReference type="NCBI Taxonomy" id="96803"/>
    <lineage>
        <taxon>Eukaryota</taxon>
        <taxon>Metazoa</taxon>
        <taxon>Ecdysozoa</taxon>
        <taxon>Arthropoda</taxon>
        <taxon>Crustacea</taxon>
        <taxon>Multicrustacea</taxon>
        <taxon>Malacostraca</taxon>
        <taxon>Eumalacostraca</taxon>
        <taxon>Peracarida</taxon>
        <taxon>Isopoda</taxon>
        <taxon>Oniscidea</taxon>
        <taxon>Crinocheta</taxon>
        <taxon>Armadillidiidae</taxon>
        <taxon>Armadillidium</taxon>
    </lineage>
</organism>
<evidence type="ECO:0000256" key="3">
    <source>
        <dbReference type="ARBA" id="ARBA00022840"/>
    </source>
</evidence>
<keyword evidence="5" id="KW-0030">Aminoacyl-tRNA synthetase</keyword>
<dbReference type="PANTHER" id="PTHR22594:SF34">
    <property type="entry name" value="ASPARAGINE--TRNA LIGASE, MITOCHONDRIAL-RELATED"/>
    <property type="match status" value="1"/>
</dbReference>
<dbReference type="InterPro" id="IPR006195">
    <property type="entry name" value="aa-tRNA-synth_II"/>
</dbReference>
<evidence type="ECO:0000313" key="9">
    <source>
        <dbReference type="Proteomes" id="UP000326759"/>
    </source>
</evidence>
<keyword evidence="2" id="KW-0547">Nucleotide-binding</keyword>
<dbReference type="Gene3D" id="3.30.930.10">
    <property type="entry name" value="Bira Bifunctional Protein, Domain 2"/>
    <property type="match status" value="1"/>
</dbReference>
<feature type="domain" description="Aminoacyl-transfer RNA synthetases class-II family profile" evidence="7">
    <location>
        <begin position="183"/>
        <end position="326"/>
    </location>
</feature>
<evidence type="ECO:0000256" key="5">
    <source>
        <dbReference type="ARBA" id="ARBA00023146"/>
    </source>
</evidence>
<name>A0A5N5SSL1_9CRUS</name>
<dbReference type="EMBL" id="SEYY01020950">
    <property type="protein sequence ID" value="KAB7496878.1"/>
    <property type="molecule type" value="Genomic_DNA"/>
</dbReference>
<dbReference type="InterPro" id="IPR004364">
    <property type="entry name" value="Aa-tRNA-synt_II"/>
</dbReference>
<dbReference type="Proteomes" id="UP000326759">
    <property type="component" value="Unassembled WGS sequence"/>
</dbReference>
<dbReference type="InterPro" id="IPR045864">
    <property type="entry name" value="aa-tRNA-synth_II/BPL/LPL"/>
</dbReference>
<keyword evidence="1 8" id="KW-0436">Ligase</keyword>
<feature type="coiled-coil region" evidence="6">
    <location>
        <begin position="292"/>
        <end position="319"/>
    </location>
</feature>
<gene>
    <name evidence="8" type="primary">Nars2_1</name>
    <name evidence="8" type="ORF">Anas_09569</name>
</gene>
<dbReference type="GO" id="GO:0005524">
    <property type="term" value="F:ATP binding"/>
    <property type="evidence" value="ECO:0007669"/>
    <property type="project" value="UniProtKB-KW"/>
</dbReference>
<dbReference type="SUPFAM" id="SSF55681">
    <property type="entry name" value="Class II aaRS and biotin synthetases"/>
    <property type="match status" value="1"/>
</dbReference>
<comment type="caution">
    <text evidence="8">The sequence shown here is derived from an EMBL/GenBank/DDBJ whole genome shotgun (WGS) entry which is preliminary data.</text>
</comment>